<keyword evidence="7" id="KW-1005">Bacterial flagellum biogenesis</keyword>
<reference evidence="9 10" key="1">
    <citation type="submission" date="2022-03" db="EMBL/GenBank/DDBJ databases">
        <title>Genomic Encyclopedia of Type Strains, Phase III (KMG-III): the genomes of soil and plant-associated and newly described type strains.</title>
        <authorList>
            <person name="Whitman W."/>
        </authorList>
    </citation>
    <scope>NUCLEOTIDE SEQUENCE [LARGE SCALE GENOMIC DNA]</scope>
    <source>
        <strain evidence="9 10">BSker1</strain>
    </source>
</reference>
<name>A0ABT1G7W6_9GAMM</name>
<comment type="caution">
    <text evidence="9">The sequence shown here is derived from an EMBL/GenBank/DDBJ whole genome shotgun (WGS) entry which is preliminary data.</text>
</comment>
<evidence type="ECO:0000256" key="4">
    <source>
        <dbReference type="ARBA" id="ARBA00022729"/>
    </source>
</evidence>
<accession>A0ABT1G7W6</accession>
<protein>
    <recommendedName>
        <fullName evidence="3 7">Flagella basal body P-ring formation protein FlgA</fullName>
    </recommendedName>
</protein>
<dbReference type="Pfam" id="PF13144">
    <property type="entry name" value="ChapFlgA"/>
    <property type="match status" value="1"/>
</dbReference>
<dbReference type="Gene3D" id="2.30.30.760">
    <property type="match status" value="1"/>
</dbReference>
<dbReference type="Gene3D" id="3.90.1210.10">
    <property type="entry name" value="Antifreeze-like/N-acetylneuraminic acid synthase C-terminal domain"/>
    <property type="match status" value="1"/>
</dbReference>
<gene>
    <name evidence="9" type="ORF">J2T60_000378</name>
</gene>
<evidence type="ECO:0000259" key="8">
    <source>
        <dbReference type="SMART" id="SM00858"/>
    </source>
</evidence>
<organism evidence="9 10">
    <name type="scientific">Natronospira proteinivora</name>
    <dbReference type="NCBI Taxonomy" id="1807133"/>
    <lineage>
        <taxon>Bacteria</taxon>
        <taxon>Pseudomonadati</taxon>
        <taxon>Pseudomonadota</taxon>
        <taxon>Gammaproteobacteria</taxon>
        <taxon>Natronospirales</taxon>
        <taxon>Natronospiraceae</taxon>
        <taxon>Natronospira</taxon>
    </lineage>
</organism>
<dbReference type="Proteomes" id="UP001523550">
    <property type="component" value="Unassembled WGS sequence"/>
</dbReference>
<evidence type="ECO:0000256" key="5">
    <source>
        <dbReference type="ARBA" id="ARBA00022764"/>
    </source>
</evidence>
<dbReference type="EMBL" id="JALJYF010000001">
    <property type="protein sequence ID" value="MCP1726413.1"/>
    <property type="molecule type" value="Genomic_DNA"/>
</dbReference>
<evidence type="ECO:0000256" key="1">
    <source>
        <dbReference type="ARBA" id="ARBA00004418"/>
    </source>
</evidence>
<dbReference type="InterPro" id="IPR017585">
    <property type="entry name" value="SAF_FlgA"/>
</dbReference>
<feature type="domain" description="SAF" evidence="8">
    <location>
        <begin position="114"/>
        <end position="176"/>
    </location>
</feature>
<keyword evidence="9" id="KW-0282">Flagellum</keyword>
<dbReference type="CDD" id="cd11614">
    <property type="entry name" value="SAF_CpaB_FlgA_like"/>
    <property type="match status" value="1"/>
</dbReference>
<evidence type="ECO:0000313" key="10">
    <source>
        <dbReference type="Proteomes" id="UP001523550"/>
    </source>
</evidence>
<keyword evidence="9" id="KW-0966">Cell projection</keyword>
<comment type="subcellular location">
    <subcellularLocation>
        <location evidence="1 7">Periplasm</location>
    </subcellularLocation>
</comment>
<evidence type="ECO:0000256" key="2">
    <source>
        <dbReference type="ARBA" id="ARBA00010474"/>
    </source>
</evidence>
<comment type="function">
    <text evidence="6 7">Involved in the assembly process of the P-ring formation. It may associate with FlgF on the rod constituting a structure essential for the P-ring assembly or may act as a modulator protein for the P-ring assembly.</text>
</comment>
<comment type="similarity">
    <text evidence="2 7">Belongs to the FlgA family.</text>
</comment>
<keyword evidence="4 7" id="KW-0732">Signal</keyword>
<dbReference type="Pfam" id="PF17656">
    <property type="entry name" value="ChapFlgA_N"/>
    <property type="match status" value="1"/>
</dbReference>
<dbReference type="InterPro" id="IPR013974">
    <property type="entry name" value="SAF"/>
</dbReference>
<evidence type="ECO:0000256" key="7">
    <source>
        <dbReference type="RuleBase" id="RU362063"/>
    </source>
</evidence>
<dbReference type="InterPro" id="IPR039246">
    <property type="entry name" value="Flagellar_FlgA"/>
</dbReference>
<evidence type="ECO:0000256" key="6">
    <source>
        <dbReference type="ARBA" id="ARBA00025643"/>
    </source>
</evidence>
<dbReference type="SMART" id="SM00858">
    <property type="entry name" value="SAF"/>
    <property type="match status" value="1"/>
</dbReference>
<dbReference type="InterPro" id="IPR041231">
    <property type="entry name" value="FlgA_N"/>
</dbReference>
<evidence type="ECO:0000313" key="9">
    <source>
        <dbReference type="EMBL" id="MCP1726413.1"/>
    </source>
</evidence>
<sequence length="239" mass="26530">MTMNRRLRHKMTALAGFLALPGILLADQPEWQDHAEIRQVAESFVQSRAGSDSQVSARAGRIDNRMRLRHCQQGLEAWLPTGRQIDGGNTTIGVRCTGPVEWQIFVPVSMEIITPVVVIQDVLQRGSVIGPEHVTLEKRDAGTLRRNFYQSLDEVLGMRLRRNLSPGTVLEPGHLEIRRLVERGQRVRLLAKGEAVSVSMAGKALQDGARGQRIRVENLSSGKELEGVITGEGTVEIRF</sequence>
<dbReference type="PANTHER" id="PTHR36307:SF1">
    <property type="entry name" value="FLAGELLA BASAL BODY P-RING FORMATION PROTEIN FLGA"/>
    <property type="match status" value="1"/>
</dbReference>
<keyword evidence="9" id="KW-0969">Cilium</keyword>
<keyword evidence="10" id="KW-1185">Reference proteome</keyword>
<evidence type="ECO:0000256" key="3">
    <source>
        <dbReference type="ARBA" id="ARBA00014754"/>
    </source>
</evidence>
<dbReference type="NCBIfam" id="TIGR03170">
    <property type="entry name" value="flgA_cterm"/>
    <property type="match status" value="1"/>
</dbReference>
<feature type="chain" id="PRO_5044967016" description="Flagella basal body P-ring formation protein FlgA" evidence="7">
    <location>
        <begin position="27"/>
        <end position="239"/>
    </location>
</feature>
<feature type="signal peptide" evidence="7">
    <location>
        <begin position="1"/>
        <end position="26"/>
    </location>
</feature>
<dbReference type="PANTHER" id="PTHR36307">
    <property type="entry name" value="FLAGELLA BASAL BODY P-RING FORMATION PROTEIN FLGA"/>
    <property type="match status" value="1"/>
</dbReference>
<proteinExistence type="inferred from homology"/>
<keyword evidence="5 7" id="KW-0574">Periplasm</keyword>